<dbReference type="Proteomes" id="UP000037540">
    <property type="component" value="Unassembled WGS sequence"/>
</dbReference>
<dbReference type="PANTHER" id="PTHR21366">
    <property type="entry name" value="GLYOXALASE FAMILY PROTEIN"/>
    <property type="match status" value="1"/>
</dbReference>
<dbReference type="InterPro" id="IPR004360">
    <property type="entry name" value="Glyas_Fos-R_dOase_dom"/>
</dbReference>
<dbReference type="Gene3D" id="3.10.180.10">
    <property type="entry name" value="2,3-Dihydroxybiphenyl 1,2-Dioxygenase, domain 1"/>
    <property type="match status" value="1"/>
</dbReference>
<evidence type="ECO:0000259" key="1">
    <source>
        <dbReference type="PROSITE" id="PS51819"/>
    </source>
</evidence>
<reference evidence="2 3" key="1">
    <citation type="submission" date="2015-07" db="EMBL/GenBank/DDBJ databases">
        <title>Draft genome sequences of 17 French Clostridium botulinum group III.</title>
        <authorList>
            <person name="Woudstra C."/>
            <person name="Le Marechal C."/>
            <person name="Souillard R."/>
            <person name="Bayon-Auboyer M.-H."/>
            <person name="Dessouter D."/>
            <person name="Fach P."/>
        </authorList>
    </citation>
    <scope>NUCLEOTIDE SEQUENCE [LARGE SCALE GENOMIC DNA]</scope>
    <source>
        <strain evidence="2 3">12LNRI-CD</strain>
    </source>
</reference>
<proteinExistence type="predicted"/>
<dbReference type="InterPro" id="IPR050383">
    <property type="entry name" value="GlyoxalaseI/FosfomycinResist"/>
</dbReference>
<accession>A0A9Q1UW68</accession>
<feature type="domain" description="VOC" evidence="1">
    <location>
        <begin position="5"/>
        <end position="133"/>
    </location>
</feature>
<gene>
    <name evidence="2" type="ORF">ADU74_12030</name>
</gene>
<organism evidence="2 3">
    <name type="scientific">Clostridium botulinum</name>
    <dbReference type="NCBI Taxonomy" id="1491"/>
    <lineage>
        <taxon>Bacteria</taxon>
        <taxon>Bacillati</taxon>
        <taxon>Bacillota</taxon>
        <taxon>Clostridia</taxon>
        <taxon>Eubacteriales</taxon>
        <taxon>Clostridiaceae</taxon>
        <taxon>Clostridium</taxon>
    </lineage>
</organism>
<dbReference type="RefSeq" id="WP_013721029.1">
    <property type="nucleotide sequence ID" value="NZ_LGVP01000029.1"/>
</dbReference>
<comment type="caution">
    <text evidence="2">The sequence shown here is derived from an EMBL/GenBank/DDBJ whole genome shotgun (WGS) entry which is preliminary data.</text>
</comment>
<dbReference type="SUPFAM" id="SSF54593">
    <property type="entry name" value="Glyoxalase/Bleomycin resistance protein/Dihydroxybiphenyl dioxygenase"/>
    <property type="match status" value="1"/>
</dbReference>
<dbReference type="PROSITE" id="PS51819">
    <property type="entry name" value="VOC"/>
    <property type="match status" value="1"/>
</dbReference>
<dbReference type="AlphaFoldDB" id="A0A9Q1UW68"/>
<dbReference type="InterPro" id="IPR037523">
    <property type="entry name" value="VOC_core"/>
</dbReference>
<name>A0A9Q1UW68_CLOBO</name>
<dbReference type="Pfam" id="PF00903">
    <property type="entry name" value="Glyoxalase"/>
    <property type="match status" value="1"/>
</dbReference>
<evidence type="ECO:0000313" key="3">
    <source>
        <dbReference type="Proteomes" id="UP000037540"/>
    </source>
</evidence>
<dbReference type="PANTHER" id="PTHR21366:SF14">
    <property type="entry name" value="GLYOXALASE DOMAIN-CONTAINING PROTEIN 5"/>
    <property type="match status" value="1"/>
</dbReference>
<sequence>MKIRTLDHLVLTVQDINRSIDFYVNILNMDLKIINNECSLFYADKKINLHKKPGEFQPSAKYPVPGSADLCFEVESDNPSATIEDKINNLKNYINGKGLLIEQGPVERVGAKGPMKSIYVRDPDKNLIELSIYYN</sequence>
<dbReference type="EMBL" id="LGVR01000081">
    <property type="protein sequence ID" value="KOA83655.1"/>
    <property type="molecule type" value="Genomic_DNA"/>
</dbReference>
<evidence type="ECO:0000313" key="2">
    <source>
        <dbReference type="EMBL" id="KOA83655.1"/>
    </source>
</evidence>
<dbReference type="InterPro" id="IPR029068">
    <property type="entry name" value="Glyas_Bleomycin-R_OHBP_Dase"/>
</dbReference>
<protein>
    <submittedName>
        <fullName evidence="2">Glyoxalase</fullName>
    </submittedName>
</protein>